<accession>A0A5P2FWI8</accession>
<dbReference type="NCBIfam" id="TIGR04019">
    <property type="entry name" value="B_thiol_YtxJ"/>
    <property type="match status" value="1"/>
</dbReference>
<dbReference type="RefSeq" id="WP_131328145.1">
    <property type="nucleotide sequence ID" value="NZ_CP044016.1"/>
</dbReference>
<evidence type="ECO:0000313" key="1">
    <source>
        <dbReference type="EMBL" id="QES87267.1"/>
    </source>
</evidence>
<evidence type="ECO:0000313" key="2">
    <source>
        <dbReference type="Proteomes" id="UP000292424"/>
    </source>
</evidence>
<reference evidence="1 2" key="1">
    <citation type="submission" date="2019-09" db="EMBL/GenBank/DDBJ databases">
        <title>Complete genome sequence of Arachidicoccus sp. B3-10 isolated from apple orchard soil.</title>
        <authorList>
            <person name="Kim H.S."/>
            <person name="Han K.-I."/>
            <person name="Suh M.K."/>
            <person name="Lee K.C."/>
            <person name="Eom M.K."/>
            <person name="Kim J.-S."/>
            <person name="Kang S.W."/>
            <person name="Sin Y."/>
            <person name="Lee J.-S."/>
        </authorList>
    </citation>
    <scope>NUCLEOTIDE SEQUENCE [LARGE SCALE GENOMIC DNA]</scope>
    <source>
        <strain evidence="1 2">B3-10</strain>
    </source>
</reference>
<dbReference type="EMBL" id="CP044016">
    <property type="protein sequence ID" value="QES87267.1"/>
    <property type="molecule type" value="Genomic_DNA"/>
</dbReference>
<organism evidence="1 2">
    <name type="scientific">Rhizosphaericola mali</name>
    <dbReference type="NCBI Taxonomy" id="2545455"/>
    <lineage>
        <taxon>Bacteria</taxon>
        <taxon>Pseudomonadati</taxon>
        <taxon>Bacteroidota</taxon>
        <taxon>Chitinophagia</taxon>
        <taxon>Chitinophagales</taxon>
        <taxon>Chitinophagaceae</taxon>
        <taxon>Rhizosphaericola</taxon>
    </lineage>
</organism>
<dbReference type="Pfam" id="PF11009">
    <property type="entry name" value="BrxC"/>
    <property type="match status" value="1"/>
</dbReference>
<proteinExistence type="predicted"/>
<dbReference type="KEGG" id="arac:E0W69_000850"/>
<keyword evidence="2" id="KW-1185">Reference proteome</keyword>
<dbReference type="InterPro" id="IPR022551">
    <property type="entry name" value="BrxC"/>
</dbReference>
<dbReference type="Proteomes" id="UP000292424">
    <property type="component" value="Chromosome"/>
</dbReference>
<sequence>MNWINLTEEAQLEEINKNSAVKPQVIFKHSTRCSISKTAWNRVEKSDNLPDADYYYLDLITYRDISNKIPEIYGIEHESPQVIVIKDGKASYDADHFDITVDDLSEAIA</sequence>
<gene>
    <name evidence="1" type="primary">ytxJ</name>
    <name evidence="1" type="ORF">E0W69_000850</name>
</gene>
<protein>
    <submittedName>
        <fullName evidence="1">Bacillithiol system redox-active protein YtxJ</fullName>
    </submittedName>
</protein>
<name>A0A5P2FWI8_9BACT</name>
<dbReference type="AlphaFoldDB" id="A0A5P2FWI8"/>
<dbReference type="OrthoDB" id="677051at2"/>
<dbReference type="Gene3D" id="3.40.30.10">
    <property type="entry name" value="Glutaredoxin"/>
    <property type="match status" value="1"/>
</dbReference>